<dbReference type="Gene3D" id="3.10.105.10">
    <property type="entry name" value="Dipeptide-binding Protein, Domain 3"/>
    <property type="match status" value="1"/>
</dbReference>
<dbReference type="InterPro" id="IPR030678">
    <property type="entry name" value="Peptide/Ni-bd"/>
</dbReference>
<dbReference type="Gene3D" id="3.90.76.10">
    <property type="entry name" value="Dipeptide-binding Protein, Domain 1"/>
    <property type="match status" value="1"/>
</dbReference>
<feature type="chain" id="PRO_5043520894" evidence="1">
    <location>
        <begin position="21"/>
        <end position="535"/>
    </location>
</feature>
<evidence type="ECO:0000313" key="4">
    <source>
        <dbReference type="Proteomes" id="UP001205920"/>
    </source>
</evidence>
<keyword evidence="4" id="KW-1185">Reference proteome</keyword>
<dbReference type="PANTHER" id="PTHR30290:SF83">
    <property type="entry name" value="ABC TRANSPORTER SUBSTRATE-BINDING PROTEIN"/>
    <property type="match status" value="1"/>
</dbReference>
<dbReference type="InterPro" id="IPR039424">
    <property type="entry name" value="SBP_5"/>
</dbReference>
<organism evidence="3 4">
    <name type="scientific">Corynebacterium lipophilum</name>
    <dbReference type="NCBI Taxonomy" id="2804918"/>
    <lineage>
        <taxon>Bacteria</taxon>
        <taxon>Bacillati</taxon>
        <taxon>Actinomycetota</taxon>
        <taxon>Actinomycetes</taxon>
        <taxon>Mycobacteriales</taxon>
        <taxon>Corynebacteriaceae</taxon>
        <taxon>Corynebacterium</taxon>
    </lineage>
</organism>
<dbReference type="PIRSF" id="PIRSF002741">
    <property type="entry name" value="MppA"/>
    <property type="match status" value="1"/>
</dbReference>
<dbReference type="GO" id="GO:1904680">
    <property type="term" value="F:peptide transmembrane transporter activity"/>
    <property type="evidence" value="ECO:0007669"/>
    <property type="project" value="TreeGrafter"/>
</dbReference>
<dbReference type="GO" id="GO:0042597">
    <property type="term" value="C:periplasmic space"/>
    <property type="evidence" value="ECO:0007669"/>
    <property type="project" value="UniProtKB-ARBA"/>
</dbReference>
<dbReference type="EMBL" id="JAEUWV010000003">
    <property type="protein sequence ID" value="MCO6394102.1"/>
    <property type="molecule type" value="Genomic_DNA"/>
</dbReference>
<dbReference type="GO" id="GO:0043190">
    <property type="term" value="C:ATP-binding cassette (ABC) transporter complex"/>
    <property type="evidence" value="ECO:0007669"/>
    <property type="project" value="InterPro"/>
</dbReference>
<proteinExistence type="predicted"/>
<dbReference type="GO" id="GO:0015833">
    <property type="term" value="P:peptide transport"/>
    <property type="evidence" value="ECO:0007669"/>
    <property type="project" value="TreeGrafter"/>
</dbReference>
<dbReference type="AlphaFoldDB" id="A0AAW5HT93"/>
<dbReference type="InterPro" id="IPR000914">
    <property type="entry name" value="SBP_5_dom"/>
</dbReference>
<gene>
    <name evidence="3" type="ORF">JMN37_03740</name>
</gene>
<dbReference type="Proteomes" id="UP001205920">
    <property type="component" value="Unassembled WGS sequence"/>
</dbReference>
<dbReference type="Pfam" id="PF00496">
    <property type="entry name" value="SBP_bac_5"/>
    <property type="match status" value="1"/>
</dbReference>
<evidence type="ECO:0000259" key="2">
    <source>
        <dbReference type="Pfam" id="PF00496"/>
    </source>
</evidence>
<feature type="signal peptide" evidence="1">
    <location>
        <begin position="1"/>
        <end position="20"/>
    </location>
</feature>
<dbReference type="PANTHER" id="PTHR30290">
    <property type="entry name" value="PERIPLASMIC BINDING COMPONENT OF ABC TRANSPORTER"/>
    <property type="match status" value="1"/>
</dbReference>
<dbReference type="CDD" id="cd00995">
    <property type="entry name" value="PBP2_NikA_DppA_OppA_like"/>
    <property type="match status" value="1"/>
</dbReference>
<protein>
    <submittedName>
        <fullName evidence="3">ABC transporter substrate-binding protein</fullName>
    </submittedName>
</protein>
<evidence type="ECO:0000256" key="1">
    <source>
        <dbReference type="SAM" id="SignalP"/>
    </source>
</evidence>
<name>A0AAW5HT93_9CORY</name>
<keyword evidence="1" id="KW-0732">Signal</keyword>
<dbReference type="RefSeq" id="WP_070362705.1">
    <property type="nucleotide sequence ID" value="NZ_JAEUWV010000003.1"/>
</dbReference>
<evidence type="ECO:0000313" key="3">
    <source>
        <dbReference type="EMBL" id="MCO6394102.1"/>
    </source>
</evidence>
<sequence length="535" mass="57952">MRTVKAAAILAVGTLTLGLAACGGSGNDEAASGQTESTGGDNYVLAYGTEPQNPLIPGNTNETGGGRIIDEIFSGLVYYDTEGKIHNDLAESIDLEGDTLYKVTLKDGVKWQDGTPVTANDFVDAWNYIVANSLLGESFFESIKGYDPEGVPTLEGLNVIDDKTFTIELSQPEADFPTRLGYSAFFPMHPSAFEDIDAYGENPISNGPYKLAEWNHNQDATIVPNEEYAGDKKPQNDGVTFVFYAQQDAAYADLLAGNLDVLDAIPDSAFASYETELGDRAVNQPSAIFQSFTIPENLEHFNGEEGQLRRQAISMAIDRDEITKTIFQGTRTPATDFTSPVIPGHSDSLNGAEVLEYNPEEAKRLWAEADKIKPFTGEFSLSYNADGGHQAWVDAVANSIRNTLGIDAVGNAYPDFKSLRDDVTNRTIKGAFRTGWQADYPSLGNFLSPLYASNGGSNDGDYANPEVDNLLKEAAAAGDVEAATPIYNKVQEQLLKDLPAVPLWYANVNGGSSENVENVAFNWKSVPVYTQITKK</sequence>
<dbReference type="Gene3D" id="3.40.190.10">
    <property type="entry name" value="Periplasmic binding protein-like II"/>
    <property type="match status" value="1"/>
</dbReference>
<dbReference type="PROSITE" id="PS51257">
    <property type="entry name" value="PROKAR_LIPOPROTEIN"/>
    <property type="match status" value="1"/>
</dbReference>
<dbReference type="SUPFAM" id="SSF53850">
    <property type="entry name" value="Periplasmic binding protein-like II"/>
    <property type="match status" value="1"/>
</dbReference>
<feature type="domain" description="Solute-binding protein family 5" evidence="2">
    <location>
        <begin position="84"/>
        <end position="457"/>
    </location>
</feature>
<comment type="caution">
    <text evidence="3">The sequence shown here is derived from an EMBL/GenBank/DDBJ whole genome shotgun (WGS) entry which is preliminary data.</text>
</comment>
<reference evidence="3 4" key="1">
    <citation type="submission" date="2021-01" db="EMBL/GenBank/DDBJ databases">
        <title>Identification and Characterization of Corynebacterium sp.</title>
        <authorList>
            <person name="Luo Q."/>
            <person name="Qu P."/>
            <person name="Chen Q."/>
        </authorList>
    </citation>
    <scope>NUCLEOTIDE SEQUENCE [LARGE SCALE GENOMIC DNA]</scope>
    <source>
        <strain evidence="3 4">MC-18</strain>
    </source>
</reference>
<accession>A0AAW5HT93</accession>